<name>A0ABD2LVJ9_9BILA</name>
<evidence type="ECO:0000313" key="13">
    <source>
        <dbReference type="Proteomes" id="UP001620626"/>
    </source>
</evidence>
<dbReference type="Proteomes" id="UP001620626">
    <property type="component" value="Unassembled WGS sequence"/>
</dbReference>
<keyword evidence="1" id="KW-0479">Metal-binding</keyword>
<dbReference type="InterPro" id="IPR019787">
    <property type="entry name" value="Znf_PHD-finger"/>
</dbReference>
<dbReference type="PROSITE" id="PS01359">
    <property type="entry name" value="ZF_PHD_1"/>
    <property type="match status" value="1"/>
</dbReference>
<evidence type="ECO:0000256" key="6">
    <source>
        <dbReference type="PROSITE-ProRule" id="PRU00175"/>
    </source>
</evidence>
<evidence type="ECO:0000259" key="11">
    <source>
        <dbReference type="PROSITE" id="PS50089"/>
    </source>
</evidence>
<dbReference type="InterPro" id="IPR001841">
    <property type="entry name" value="Znf_RING"/>
</dbReference>
<evidence type="ECO:0008006" key="14">
    <source>
        <dbReference type="Google" id="ProtNLM"/>
    </source>
</evidence>
<evidence type="ECO:0000256" key="5">
    <source>
        <dbReference type="PROSITE-ProRule" id="PRU00035"/>
    </source>
</evidence>
<organism evidence="12 13">
    <name type="scientific">Heterodera trifolii</name>
    <dbReference type="NCBI Taxonomy" id="157864"/>
    <lineage>
        <taxon>Eukaryota</taxon>
        <taxon>Metazoa</taxon>
        <taxon>Ecdysozoa</taxon>
        <taxon>Nematoda</taxon>
        <taxon>Chromadorea</taxon>
        <taxon>Rhabditida</taxon>
        <taxon>Tylenchina</taxon>
        <taxon>Tylenchomorpha</taxon>
        <taxon>Tylenchoidea</taxon>
        <taxon>Heteroderidae</taxon>
        <taxon>Heteroderinae</taxon>
        <taxon>Heterodera</taxon>
    </lineage>
</organism>
<dbReference type="CDD" id="cd04369">
    <property type="entry name" value="Bromodomain"/>
    <property type="match status" value="1"/>
</dbReference>
<dbReference type="SUPFAM" id="SSF47370">
    <property type="entry name" value="Bromodomain"/>
    <property type="match status" value="1"/>
</dbReference>
<feature type="region of interest" description="Disordered" evidence="8">
    <location>
        <begin position="508"/>
        <end position="527"/>
    </location>
</feature>
<dbReference type="InterPro" id="IPR001965">
    <property type="entry name" value="Znf_PHD"/>
</dbReference>
<dbReference type="PROSITE" id="PS50089">
    <property type="entry name" value="ZF_RING_2"/>
    <property type="match status" value="1"/>
</dbReference>
<evidence type="ECO:0000259" key="9">
    <source>
        <dbReference type="PROSITE" id="PS50014"/>
    </source>
</evidence>
<feature type="coiled-coil region" evidence="7">
    <location>
        <begin position="554"/>
        <end position="614"/>
    </location>
</feature>
<feature type="region of interest" description="Disordered" evidence="8">
    <location>
        <begin position="654"/>
        <end position="692"/>
    </location>
</feature>
<dbReference type="Pfam" id="PF00439">
    <property type="entry name" value="Bromodomain"/>
    <property type="match status" value="1"/>
</dbReference>
<feature type="compositionally biased region" description="Polar residues" evidence="8">
    <location>
        <begin position="774"/>
        <end position="784"/>
    </location>
</feature>
<dbReference type="SMART" id="SM00297">
    <property type="entry name" value="BROMO"/>
    <property type="match status" value="1"/>
</dbReference>
<feature type="compositionally biased region" description="Low complexity" evidence="8">
    <location>
        <begin position="667"/>
        <end position="681"/>
    </location>
</feature>
<dbReference type="Gene3D" id="3.30.40.10">
    <property type="entry name" value="Zinc/RING finger domain, C3HC4 (zinc finger)"/>
    <property type="match status" value="1"/>
</dbReference>
<dbReference type="InterPro" id="IPR036427">
    <property type="entry name" value="Bromodomain-like_sf"/>
</dbReference>
<feature type="compositionally biased region" description="Polar residues" evidence="8">
    <location>
        <begin position="841"/>
        <end position="851"/>
    </location>
</feature>
<dbReference type="CDD" id="cd15541">
    <property type="entry name" value="PHD_TIF1_like"/>
    <property type="match status" value="1"/>
</dbReference>
<gene>
    <name evidence="12" type="ORF">niasHT_000211</name>
</gene>
<evidence type="ECO:0000256" key="8">
    <source>
        <dbReference type="SAM" id="MobiDB-lite"/>
    </source>
</evidence>
<feature type="domain" description="RING-type" evidence="11">
    <location>
        <begin position="5"/>
        <end position="54"/>
    </location>
</feature>
<keyword evidence="2 6" id="KW-0863">Zinc-finger</keyword>
<evidence type="ECO:0000256" key="3">
    <source>
        <dbReference type="ARBA" id="ARBA00022833"/>
    </source>
</evidence>
<evidence type="ECO:0000259" key="10">
    <source>
        <dbReference type="PROSITE" id="PS50016"/>
    </source>
</evidence>
<dbReference type="AlphaFoldDB" id="A0ABD2LVJ9"/>
<dbReference type="InterPro" id="IPR013083">
    <property type="entry name" value="Znf_RING/FYVE/PHD"/>
</dbReference>
<feature type="domain" description="PHD-type" evidence="10">
    <location>
        <begin position="948"/>
        <end position="1003"/>
    </location>
</feature>
<reference evidence="12 13" key="1">
    <citation type="submission" date="2024-10" db="EMBL/GenBank/DDBJ databases">
        <authorList>
            <person name="Kim D."/>
        </authorList>
    </citation>
    <scope>NUCLEOTIDE SEQUENCE [LARGE SCALE GENOMIC DNA]</scope>
    <source>
        <strain evidence="12">BH-2024</strain>
    </source>
</reference>
<evidence type="ECO:0000256" key="2">
    <source>
        <dbReference type="ARBA" id="ARBA00022771"/>
    </source>
</evidence>
<evidence type="ECO:0000256" key="4">
    <source>
        <dbReference type="ARBA" id="ARBA00023117"/>
    </source>
</evidence>
<dbReference type="SUPFAM" id="SSF57903">
    <property type="entry name" value="FYVE/PHD zinc finger"/>
    <property type="match status" value="1"/>
</dbReference>
<evidence type="ECO:0000313" key="12">
    <source>
        <dbReference type="EMBL" id="KAL3119267.1"/>
    </source>
</evidence>
<dbReference type="PROSITE" id="PS50016">
    <property type="entry name" value="ZF_PHD_2"/>
    <property type="match status" value="1"/>
</dbReference>
<dbReference type="PROSITE" id="PS50014">
    <property type="entry name" value="BROMODOMAIN_2"/>
    <property type="match status" value="1"/>
</dbReference>
<dbReference type="SMART" id="SM00249">
    <property type="entry name" value="PHD"/>
    <property type="match status" value="1"/>
</dbReference>
<keyword evidence="7" id="KW-0175">Coiled coil</keyword>
<feature type="region of interest" description="Disordered" evidence="8">
    <location>
        <begin position="724"/>
        <end position="867"/>
    </location>
</feature>
<dbReference type="PANTHER" id="PTHR46386">
    <property type="entry name" value="NUCLEAR BODY PROTEIN SP140"/>
    <property type="match status" value="1"/>
</dbReference>
<dbReference type="InterPro" id="IPR019786">
    <property type="entry name" value="Zinc_finger_PHD-type_CS"/>
</dbReference>
<dbReference type="Gene3D" id="1.20.920.10">
    <property type="entry name" value="Bromodomain-like"/>
    <property type="match status" value="1"/>
</dbReference>
<accession>A0ABD2LVJ9</accession>
<dbReference type="InterPro" id="IPR013087">
    <property type="entry name" value="Znf_C2H2_type"/>
</dbReference>
<feature type="domain" description="Bromo" evidence="9">
    <location>
        <begin position="1048"/>
        <end position="1099"/>
    </location>
</feature>
<keyword evidence="3" id="KW-0862">Zinc</keyword>
<dbReference type="InterPro" id="IPR001487">
    <property type="entry name" value="Bromodomain"/>
</dbReference>
<dbReference type="GO" id="GO:0008270">
    <property type="term" value="F:zinc ion binding"/>
    <property type="evidence" value="ECO:0007669"/>
    <property type="project" value="UniProtKB-KW"/>
</dbReference>
<feature type="region of interest" description="Disordered" evidence="8">
    <location>
        <begin position="882"/>
        <end position="915"/>
    </location>
</feature>
<dbReference type="PROSITE" id="PS00028">
    <property type="entry name" value="ZINC_FINGER_C2H2_1"/>
    <property type="match status" value="1"/>
</dbReference>
<evidence type="ECO:0000256" key="1">
    <source>
        <dbReference type="ARBA" id="ARBA00022723"/>
    </source>
</evidence>
<feature type="compositionally biased region" description="Basic and acidic residues" evidence="8">
    <location>
        <begin position="889"/>
        <end position="908"/>
    </location>
</feature>
<feature type="compositionally biased region" description="Polar residues" evidence="8">
    <location>
        <begin position="654"/>
        <end position="663"/>
    </location>
</feature>
<protein>
    <recommendedName>
        <fullName evidence="14">Transcription intermediary factor 1-alpha</fullName>
    </recommendedName>
</protein>
<proteinExistence type="predicted"/>
<feature type="compositionally biased region" description="Low complexity" evidence="8">
    <location>
        <begin position="785"/>
        <end position="798"/>
    </location>
</feature>
<dbReference type="PRINTS" id="PR00503">
    <property type="entry name" value="BROMODOMAIN"/>
</dbReference>
<evidence type="ECO:0000256" key="7">
    <source>
        <dbReference type="SAM" id="Coils"/>
    </source>
</evidence>
<sequence length="1218" mass="135816">MVLICDVCRAEINNSANNDEFTPSISLFPCFHKHCDRCKCAAHAPNGRVSCKVCGCQCLPKHIYDYAETQLEKIFCMFCNLKNRAQVEWRCETCQKSYMCNACTKPHIASGHTLTSVKAYVPSHSQCHSHLNLSATYLCSCHTRLCVHCLNIHANGQLVAPHEQRYPFAQLAEQAKLRIQNIRTNSQREMDNAQKILPVLQRNKNFVHEMASKARSAVAEQIVELSNALIRRGNDIVTHIDLFEQEKLQKYETVGNELKHIVDHFKKIENFSENVLVTAQNDHPGMYSASEFVHNSVSMISKKLETLQHDIELTQRLPKINYQSDPTHLLQSIQALGIIDVDGHKTVPMLTTPSNAQMFTVTNAAAPSHQAVPSVPVSTIRPTLTAVNPHISSTVRHGPTLMRQNQNTGQPMAANVSTSAVPTNPFNVPLPPNVGIVQPTQQQQQLLNSGRTMNAPQVSPVHLVPTSSVGTGVLSHLLQQGINTAAVSGANHSQSNTPITANFPQIRQQQQTAVHHHHQQQLIHQQQQQQQQHQLALHQQQMQRQQAVRNQMMCQQQQQQLLQQQQYVQQQQQQQPSHCQSVNIQQNQMILKQLQAQQQLFQQQQQQQQRQLNEQQSPVGVSTSAHCQALTQNSNVSTAPEHERRLLLRLPNPYKQQTNQPQMVNPALSADSSSSMSQIAAPPQTRQVAQQRQDLDAFHPVQQQQIPSRPSQKNPVLVELMDDDDEEADKAKTKTLSSQSHPPNPGCSHMLDSHEERQLMNHSQISRLKAQSAAADSTVNAGNGSSDDSSSSPCPSTSLPKRPPAPPVAVSEPSHKRPAIENAHGTIGMSRIVPDNDEGSTRSPSISTTMIEGNAKGTGHEVNSQGTNDNIALDRVVDGSTNDQTEMAAEPKQKTNCETGDPVHRGGGDVEMDEEQSTSKICHITTMNATKSPAKDSDEKVHGDDWWDDYCYVCSQGCDETTGSLGCCDTCPKVFHAKCHVPMIKKTMEELPNGWQCTLCLPCDPLSQISQSFGEREKLLCSKVYLACFVDFSNVEHFLNAVSTAESDYYSVIKEPIWFNKIATKISSDEYKMISEFVEDMNLLFRNCSTFNLPTNPLSNSGKKVYTLYMKAMREFLPAYEKQIWIYVSLYNGRVSVASSNDEESVRRRGGKRGGQKAKKMGTNFAWVLLMLGEGKKNAWEGNGRAAEIALGMAMEWREGIMGSSLLFWLGRAFLRIW</sequence>
<dbReference type="PANTHER" id="PTHR46386:SF11">
    <property type="entry name" value="AUTOIMMUNE REGULATOR"/>
    <property type="match status" value="1"/>
</dbReference>
<dbReference type="InterPro" id="IPR011011">
    <property type="entry name" value="Znf_FYVE_PHD"/>
</dbReference>
<keyword evidence="4 5" id="KW-0103">Bromodomain</keyword>
<comment type="caution">
    <text evidence="12">The sequence shown here is derived from an EMBL/GenBank/DDBJ whole genome shotgun (WGS) entry which is preliminary data.</text>
</comment>
<dbReference type="EMBL" id="JBICBT010000253">
    <property type="protein sequence ID" value="KAL3119267.1"/>
    <property type="molecule type" value="Genomic_DNA"/>
</dbReference>
<dbReference type="InterPro" id="IPR043563">
    <property type="entry name" value="Sp110/Sp140/Sp140L-like"/>
</dbReference>
<keyword evidence="13" id="KW-1185">Reference proteome</keyword>